<dbReference type="GO" id="GO:0005576">
    <property type="term" value="C:extracellular region"/>
    <property type="evidence" value="ECO:0007669"/>
    <property type="project" value="UniProtKB-SubCell"/>
</dbReference>
<protein>
    <submittedName>
        <fullName evidence="18">Xaa-Pro aminopeptidase P</fullName>
    </submittedName>
</protein>
<dbReference type="GO" id="GO:0046872">
    <property type="term" value="F:metal ion binding"/>
    <property type="evidence" value="ECO:0007669"/>
    <property type="project" value="UniProtKB-KW"/>
</dbReference>
<evidence type="ECO:0000256" key="12">
    <source>
        <dbReference type="ARBA" id="ARBA00023326"/>
    </source>
</evidence>
<evidence type="ECO:0000256" key="11">
    <source>
        <dbReference type="ARBA" id="ARBA00023295"/>
    </source>
</evidence>
<reference evidence="18 19" key="1">
    <citation type="submission" date="2015-11" db="EMBL/GenBank/DDBJ databases">
        <title>Genomes and virulence difference between two physiological races of Phytophthora nicotianae.</title>
        <authorList>
            <person name="Liu H."/>
            <person name="Ma X."/>
            <person name="Yu H."/>
            <person name="Fang D."/>
            <person name="Li Y."/>
            <person name="Wang X."/>
            <person name="Wang W."/>
            <person name="Dong Y."/>
            <person name="Xiao B."/>
        </authorList>
    </citation>
    <scope>NUCLEOTIDE SEQUENCE [LARGE SCALE GENOMIC DNA]</scope>
    <source>
        <strain evidence="19">race 0</strain>
    </source>
</reference>
<comment type="caution">
    <text evidence="13">Lacks conserved residue(s) required for the propagation of feature annotation.</text>
</comment>
<dbReference type="InterPro" id="IPR014710">
    <property type="entry name" value="RmlC-like_jellyroll"/>
</dbReference>
<evidence type="ECO:0000313" key="19">
    <source>
        <dbReference type="Proteomes" id="UP000052943"/>
    </source>
</evidence>
<dbReference type="GO" id="GO:0070006">
    <property type="term" value="F:metalloaminopeptidase activity"/>
    <property type="evidence" value="ECO:0007669"/>
    <property type="project" value="InterPro"/>
</dbReference>
<keyword evidence="11" id="KW-0326">Glycosidase</keyword>
<dbReference type="InterPro" id="IPR000994">
    <property type="entry name" value="Pept_M24"/>
</dbReference>
<organism evidence="18 19">
    <name type="scientific">Phytophthora nicotianae</name>
    <name type="common">Potato buckeye rot agent</name>
    <name type="synonym">Phytophthora parasitica</name>
    <dbReference type="NCBI Taxonomy" id="4792"/>
    <lineage>
        <taxon>Eukaryota</taxon>
        <taxon>Sar</taxon>
        <taxon>Stramenopiles</taxon>
        <taxon>Oomycota</taxon>
        <taxon>Peronosporomycetes</taxon>
        <taxon>Peronosporales</taxon>
        <taxon>Peronosporaceae</taxon>
        <taxon>Phytophthora</taxon>
    </lineage>
</organism>
<dbReference type="GO" id="GO:0016798">
    <property type="term" value="F:hydrolase activity, acting on glycosyl bonds"/>
    <property type="evidence" value="ECO:0007669"/>
    <property type="project" value="UniProtKB-KW"/>
</dbReference>
<evidence type="ECO:0000256" key="14">
    <source>
        <dbReference type="PROSITE-ProRule" id="PRU00339"/>
    </source>
</evidence>
<dbReference type="CDD" id="cd01831">
    <property type="entry name" value="Endoglucanase_E_like"/>
    <property type="match status" value="1"/>
</dbReference>
<dbReference type="Proteomes" id="UP000052943">
    <property type="component" value="Unassembled WGS sequence"/>
</dbReference>
<dbReference type="PANTHER" id="PTHR43763">
    <property type="entry name" value="XAA-PRO AMINOPEPTIDASE 1"/>
    <property type="match status" value="1"/>
</dbReference>
<dbReference type="FunFam" id="3.40.50.1110:FF:000057">
    <property type="entry name" value="Acetylxylan esterase / glucomannan deacetylase"/>
    <property type="match status" value="1"/>
</dbReference>
<dbReference type="STRING" id="4790.A0A0W8DYH2"/>
<dbReference type="InterPro" id="IPR033740">
    <property type="entry name" value="Pept_M24B"/>
</dbReference>
<keyword evidence="7" id="KW-0732">Signal</keyword>
<dbReference type="InterPro" id="IPR029149">
    <property type="entry name" value="Creatin/AminoP/Spt16_N"/>
</dbReference>
<accession>A0A0W8DYH2</accession>
<dbReference type="SUPFAM" id="SSF51206">
    <property type="entry name" value="cAMP-binding domain-like"/>
    <property type="match status" value="2"/>
</dbReference>
<keyword evidence="12" id="KW-0624">Polysaccharide degradation</keyword>
<dbReference type="Pfam" id="PF16188">
    <property type="entry name" value="Peptidase_M24_C"/>
    <property type="match status" value="1"/>
</dbReference>
<gene>
    <name evidence="18" type="ORF">AM587_10015550</name>
</gene>
<dbReference type="GO" id="GO:0052689">
    <property type="term" value="F:carboxylic ester hydrolase activity"/>
    <property type="evidence" value="ECO:0007669"/>
    <property type="project" value="InterPro"/>
</dbReference>
<keyword evidence="9" id="KW-0464">Manganese</keyword>
<keyword evidence="14" id="KW-0802">TPR repeat</keyword>
<evidence type="ECO:0000256" key="9">
    <source>
        <dbReference type="ARBA" id="ARBA00023211"/>
    </source>
</evidence>
<dbReference type="GO" id="GO:0005737">
    <property type="term" value="C:cytoplasm"/>
    <property type="evidence" value="ECO:0007669"/>
    <property type="project" value="UniProtKB-ARBA"/>
</dbReference>
<proteinExistence type="inferred from homology"/>
<dbReference type="Pfam" id="PF17996">
    <property type="entry name" value="CE2_N"/>
    <property type="match status" value="1"/>
</dbReference>
<feature type="domain" description="Cyclic nucleotide-binding" evidence="16">
    <location>
        <begin position="543"/>
        <end position="615"/>
    </location>
</feature>
<feature type="region of interest" description="Disordered" evidence="15">
    <location>
        <begin position="945"/>
        <end position="983"/>
    </location>
</feature>
<dbReference type="PROSITE" id="PS50110">
    <property type="entry name" value="RESPONSE_REGULATORY"/>
    <property type="match status" value="1"/>
</dbReference>
<dbReference type="GO" id="GO:0000160">
    <property type="term" value="P:phosphorelay signal transduction system"/>
    <property type="evidence" value="ECO:0007669"/>
    <property type="project" value="InterPro"/>
</dbReference>
<feature type="domain" description="Cyclic nucleotide-binding" evidence="16">
    <location>
        <begin position="667"/>
        <end position="734"/>
    </location>
</feature>
<dbReference type="SUPFAM" id="SSF55920">
    <property type="entry name" value="Creatinase/aminopeptidase"/>
    <property type="match status" value="1"/>
</dbReference>
<keyword evidence="5" id="KW-0964">Secreted</keyword>
<dbReference type="SUPFAM" id="SSF53092">
    <property type="entry name" value="Creatinase/prolidase N-terminal domain"/>
    <property type="match status" value="1"/>
</dbReference>
<dbReference type="InterPro" id="IPR011990">
    <property type="entry name" value="TPR-like_helical_dom_sf"/>
</dbReference>
<dbReference type="InterPro" id="IPR000587">
    <property type="entry name" value="Creatinase_N"/>
</dbReference>
<dbReference type="SMART" id="SM00028">
    <property type="entry name" value="TPR"/>
    <property type="match status" value="4"/>
</dbReference>
<dbReference type="InterPro" id="IPR001789">
    <property type="entry name" value="Sig_transdc_resp-reg_receiver"/>
</dbReference>
<keyword evidence="18" id="KW-0031">Aminopeptidase</keyword>
<dbReference type="InterPro" id="IPR036514">
    <property type="entry name" value="SGNH_hydro_sf"/>
</dbReference>
<dbReference type="InterPro" id="IPR019734">
    <property type="entry name" value="TPR_rpt"/>
</dbReference>
<evidence type="ECO:0000313" key="18">
    <source>
        <dbReference type="EMBL" id="KUG01431.1"/>
    </source>
</evidence>
<dbReference type="Gene3D" id="1.25.40.10">
    <property type="entry name" value="Tetratricopeptide repeat domain"/>
    <property type="match status" value="1"/>
</dbReference>
<dbReference type="Pfam" id="PF13472">
    <property type="entry name" value="Lipase_GDSL_2"/>
    <property type="match status" value="1"/>
</dbReference>
<sequence length="2046" mass="227648">MLVDPDMLRRENLADELEQRFEIFVAPSNERAFALLGLFQVNFILLRLDIGNDQTASTSPALAFLREMKRSCFRTPVAALVDSSFNTDHEAQKLLARALQQGGICGYFEQGLAPDIMTQRIAKLLRSLTVAQNELTRCRGTATQSTQDEKSPSRKPQADNQAANKTRATPPGSATGSKRLPTTEVPNTRPSSVKFDRPGMLLELSLNQRKQCLRQRETLQANLASAPHSVLGVDIDVSSTSPGRPDTPLTTCISPSFGSTGRTTQVKKKIPPLPSPKQVSQLIYARPQELQTRIDRHLYERVHISGPPGPVPQDPLLNHCVVIDPRAQGRDLIVGKAYMLYCEQRLDEALLHCDRALRTPNSTLEKLARLLRGALYDARGEHVRAETEFLACLQLDPSMHEAHFNLSVARLKLGKDALALEALTQALTLDPQNDKYLQNRGLMYRRMGQFVEAQDEYCKREVASGTHTASTGSTLTKRGTNSSSVSRSVLPTRGLSKCDLEDGLFAHLFGKPTPDKLALACPSTERSLEMLSAIVARLQTLLFFQDFSHEMLFQVAQALDYDVVACGKSFVLGEAHSQNFYVLLGGRLSIRRRVGTTDFGSTVTTHHLGTGSVFGCAGFTISAQASLIADECAEIGILWPGDYAATIRAVTSQMNQDIFAFLQQLRGFRLLTTSELGHVVGISERKRFRKGDVLLEQNEQPRHLIVLWKGSCSVFQDFDNAPLSRRKLRRSANFDGWNEDDEDDSDSDSSDSEGPGGSRRDQDEDDKGPPPFHRLIAKPDWPLGFQARTRARKYRRGRRDGLMLSQTPPVVRSLSTAPPLTMSLPMRRLKDKLSSNDKNALVQKCVAPAVFGESRFLDPTHSSSKCSVVAESLVEVLLFDHMRLQEMDLQSEVISELFDAAPKYRSEKEVAQKQADVATWDEYRNLRILELSKNRWPDAKAIRMHQEQMEEEPPASSRGRWLARRRTSRLDSGGSRDDNSPPLTALASLLLSSHPPASMTETRVLAISRGTSVGDDDEPTDTSPNVYKFDVAQYKDGSFRFVPACARDLIKYTGRLLHHGAQSARKTKINTVQFDWPAVAFQISVRGTSSVAIRLKGDGNYFNVFVNNELRCILRASLNATCCDVAADLDAETEYTIRICKRTEPQMRGAMSTFKVCTFYGFIVEEKAEVLPVDQPEPQPVRKMEFIGDSDTCGFGNEGKASSAKNLFGMKGRMENVYNGYACITARMFDAEEHVLAWSGKGVHSNSADWGPNMPALWKSTLASRPGDWDMASWIPDVVVINLGINDLSPPASAETDIITGYATFLLEVRSYRPDAHIFCVVYDDGCMSSEDSETNRKFVSLQLQEIIKVAISKVSKHDNKMHYAFIKVEEGLEKEDYASMMHYAVSGHVKIAKVLAEEIALRTGIVFEVNWIMLPAEKLRELRVLMSRTNVRLLPLRHLLGKTEKGAASELTGRPLQAFLVDTADAHQSEYVGDAHKRREFLTGFTGSNGTALVTPDQAFMWTDGRYFLQAEQELSDDWTLMKSEEPGVPSIEQWTKKNLPNDSCLAIDPYLTSVLAARNFAKVLKETKIELVALHETENLVDLVWEDRPAVAPSQVTFLSDEYTGRSVADKLKSLREAVKDKGADAIVLTALDDIAWLFNIRGNDVEFNPVVTSYAVVTPDKATLFLDAANQDDVTQHLRPSGVECKPYSSMLKEVSALTASNKDTKILVDPAQCNVAVFLAIPAANRKEDTSVVMAQKAIKSAVEIEGMRQAHLRDGAALVKYFSWLEKEMDAGNEDQWDEVLVADKQEQFRSQAKDYVSLSFDTISSIGANGSIIHYSPKRGECSKMSTSAMYLNDSGAQYLDGTTDVTRTLHFGQPTAYEKSCFTHVLKGHIALASTVFPDKMEGVKLDAITRAPLWKAGLDYRHGTGHGVGAFLNVHEKGVLMSFRLNPNGLKIQDGMVLSNEPGYYEDGKFGIRIESVMVVKKAHHIKSPLNRDFCEFETLTMAPIQQKLIDASFLTPEEIKWLNAYHKKVHDKLQPLLKDDPDTYAYLVRETKPLSLP</sequence>
<evidence type="ECO:0000256" key="1">
    <source>
        <dbReference type="ARBA" id="ARBA00001936"/>
    </source>
</evidence>
<dbReference type="Pfam" id="PF00557">
    <property type="entry name" value="Peptidase_M24"/>
    <property type="match status" value="1"/>
</dbReference>
<evidence type="ECO:0000256" key="10">
    <source>
        <dbReference type="ARBA" id="ARBA00023277"/>
    </source>
</evidence>
<evidence type="ECO:0000256" key="3">
    <source>
        <dbReference type="ARBA" id="ARBA00004851"/>
    </source>
</evidence>
<dbReference type="SUPFAM" id="SSF52266">
    <property type="entry name" value="SGNH hydrolase"/>
    <property type="match status" value="1"/>
</dbReference>
<feature type="domain" description="Response regulatory" evidence="17">
    <location>
        <begin position="1"/>
        <end position="125"/>
    </location>
</feature>
<feature type="compositionally biased region" description="Polar residues" evidence="15">
    <location>
        <begin position="477"/>
        <end position="488"/>
    </location>
</feature>
<dbReference type="InterPro" id="IPR000595">
    <property type="entry name" value="cNMP-bd_dom"/>
</dbReference>
<dbReference type="InterPro" id="IPR032416">
    <property type="entry name" value="Peptidase_M24_C"/>
</dbReference>
<dbReference type="InterPro" id="IPR018490">
    <property type="entry name" value="cNMP-bd_dom_sf"/>
</dbReference>
<dbReference type="InterPro" id="IPR013830">
    <property type="entry name" value="SGNH_hydro"/>
</dbReference>
<evidence type="ECO:0000256" key="4">
    <source>
        <dbReference type="ARBA" id="ARBA00008766"/>
    </source>
</evidence>
<dbReference type="Gene3D" id="3.40.350.10">
    <property type="entry name" value="Creatinase/prolidase N-terminal domain"/>
    <property type="match status" value="2"/>
</dbReference>
<dbReference type="FunFam" id="3.90.230.10:FF:000007">
    <property type="entry name" value="Xaa-Pro aminopeptidase P"/>
    <property type="match status" value="1"/>
</dbReference>
<keyword evidence="6" id="KW-0479">Metal-binding</keyword>
<comment type="similarity">
    <text evidence="4">Belongs to the peptidase M24B family.</text>
</comment>
<evidence type="ECO:0000256" key="15">
    <source>
        <dbReference type="SAM" id="MobiDB-lite"/>
    </source>
</evidence>
<evidence type="ECO:0000259" key="17">
    <source>
        <dbReference type="PROSITE" id="PS50110"/>
    </source>
</evidence>
<feature type="repeat" description="TPR" evidence="14">
    <location>
        <begin position="400"/>
        <end position="433"/>
    </location>
</feature>
<dbReference type="Pfam" id="PF13181">
    <property type="entry name" value="TPR_8"/>
    <property type="match status" value="1"/>
</dbReference>
<feature type="region of interest" description="Disordered" evidence="15">
    <location>
        <begin position="139"/>
        <end position="196"/>
    </location>
</feature>
<evidence type="ECO:0000256" key="5">
    <source>
        <dbReference type="ARBA" id="ARBA00022525"/>
    </source>
</evidence>
<dbReference type="SUPFAM" id="SSF48452">
    <property type="entry name" value="TPR-like"/>
    <property type="match status" value="1"/>
</dbReference>
<comment type="cofactor">
    <cofactor evidence="1">
        <name>Mn(2+)</name>
        <dbReference type="ChEBI" id="CHEBI:29035"/>
    </cofactor>
</comment>
<dbReference type="Pfam" id="PF16189">
    <property type="entry name" value="Creatinase_N_2"/>
    <property type="match status" value="1"/>
</dbReference>
<feature type="region of interest" description="Disordered" evidence="15">
    <location>
        <begin position="734"/>
        <end position="777"/>
    </location>
</feature>
<keyword evidence="18" id="KW-0645">Protease</keyword>
<keyword evidence="10" id="KW-0119">Carbohydrate metabolism</keyword>
<dbReference type="PANTHER" id="PTHR43763:SF6">
    <property type="entry name" value="XAA-PRO AMINOPEPTIDASE 1"/>
    <property type="match status" value="1"/>
</dbReference>
<dbReference type="InterPro" id="IPR036005">
    <property type="entry name" value="Creatinase/aminopeptidase-like"/>
</dbReference>
<feature type="region of interest" description="Disordered" evidence="15">
    <location>
        <begin position="468"/>
        <end position="488"/>
    </location>
</feature>
<dbReference type="Gene3D" id="2.60.120.260">
    <property type="entry name" value="Galactose-binding domain-like"/>
    <property type="match status" value="1"/>
</dbReference>
<comment type="pathway">
    <text evidence="3">Glycan degradation; xylan degradation.</text>
</comment>
<evidence type="ECO:0000256" key="2">
    <source>
        <dbReference type="ARBA" id="ARBA00004613"/>
    </source>
</evidence>
<dbReference type="Gene3D" id="3.40.50.1110">
    <property type="entry name" value="SGNH hydrolase"/>
    <property type="match status" value="1"/>
</dbReference>
<evidence type="ECO:0000256" key="6">
    <source>
        <dbReference type="ARBA" id="ARBA00022723"/>
    </source>
</evidence>
<comment type="subcellular location">
    <subcellularLocation>
        <location evidence="2">Secreted</location>
    </subcellularLocation>
</comment>
<dbReference type="Gene3D" id="3.90.230.10">
    <property type="entry name" value="Creatinase/methionine aminopeptidase superfamily"/>
    <property type="match status" value="1"/>
</dbReference>
<dbReference type="Pfam" id="PF01321">
    <property type="entry name" value="Creatinase_N"/>
    <property type="match status" value="1"/>
</dbReference>
<feature type="compositionally biased region" description="Polar residues" evidence="15">
    <location>
        <begin position="158"/>
        <end position="176"/>
    </location>
</feature>
<evidence type="ECO:0000259" key="16">
    <source>
        <dbReference type="PROSITE" id="PS50042"/>
    </source>
</evidence>
<evidence type="ECO:0000256" key="7">
    <source>
        <dbReference type="ARBA" id="ARBA00022729"/>
    </source>
</evidence>
<dbReference type="GO" id="GO:0045493">
    <property type="term" value="P:xylan catabolic process"/>
    <property type="evidence" value="ECO:0007669"/>
    <property type="project" value="UniProtKB-ARBA"/>
</dbReference>
<dbReference type="Gene3D" id="2.60.120.10">
    <property type="entry name" value="Jelly Rolls"/>
    <property type="match status" value="2"/>
</dbReference>
<keyword evidence="8" id="KW-0378">Hydrolase</keyword>
<comment type="caution">
    <text evidence="18">The sequence shown here is derived from an EMBL/GenBank/DDBJ whole genome shotgun (WGS) entry which is preliminary data.</text>
</comment>
<dbReference type="CDD" id="cd01085">
    <property type="entry name" value="APP"/>
    <property type="match status" value="1"/>
</dbReference>
<feature type="compositionally biased region" description="Acidic residues" evidence="15">
    <location>
        <begin position="737"/>
        <end position="751"/>
    </location>
</feature>
<dbReference type="InterPro" id="IPR037461">
    <property type="entry name" value="CtCE2-like_dom"/>
</dbReference>
<evidence type="ECO:0000256" key="8">
    <source>
        <dbReference type="ARBA" id="ARBA00022801"/>
    </source>
</evidence>
<dbReference type="EMBL" id="LNFO01000329">
    <property type="protein sequence ID" value="KUG01431.1"/>
    <property type="molecule type" value="Genomic_DNA"/>
</dbReference>
<evidence type="ECO:0000256" key="13">
    <source>
        <dbReference type="PROSITE-ProRule" id="PRU00169"/>
    </source>
</evidence>
<dbReference type="InterPro" id="IPR040794">
    <property type="entry name" value="CE2_N"/>
</dbReference>
<dbReference type="PROSITE" id="PS50042">
    <property type="entry name" value="CNMP_BINDING_3"/>
    <property type="match status" value="2"/>
</dbReference>
<dbReference type="OrthoDB" id="78107at2759"/>
<dbReference type="FunFam" id="3.40.350.10:FF:000001">
    <property type="entry name" value="Putative xaa-Pro aminopeptidase 1"/>
    <property type="match status" value="1"/>
</dbReference>
<dbReference type="PROSITE" id="PS50005">
    <property type="entry name" value="TPR"/>
    <property type="match status" value="1"/>
</dbReference>
<dbReference type="InterPro" id="IPR050422">
    <property type="entry name" value="X-Pro_aminopeptidase_P"/>
</dbReference>
<name>A0A0W8DYH2_PHYNI</name>